<evidence type="ECO:0000313" key="3">
    <source>
        <dbReference type="Proteomes" id="UP000283975"/>
    </source>
</evidence>
<dbReference type="Proteomes" id="UP000283975">
    <property type="component" value="Unassembled WGS sequence"/>
</dbReference>
<dbReference type="Pfam" id="PF22556">
    <property type="entry name" value="DAM-like-phage2"/>
    <property type="match status" value="1"/>
</dbReference>
<organism evidence="2 3">
    <name type="scientific">Enterocloster bolteae</name>
    <dbReference type="NCBI Taxonomy" id="208479"/>
    <lineage>
        <taxon>Bacteria</taxon>
        <taxon>Bacillati</taxon>
        <taxon>Bacillota</taxon>
        <taxon>Clostridia</taxon>
        <taxon>Lachnospirales</taxon>
        <taxon>Lachnospiraceae</taxon>
        <taxon>Enterocloster</taxon>
    </lineage>
</organism>
<dbReference type="InterPro" id="IPR055146">
    <property type="entry name" value="DAM-like-phage2"/>
</dbReference>
<accession>A0A414AG72</accession>
<dbReference type="RefSeq" id="WP_119205948.1">
    <property type="nucleotide sequence ID" value="NZ_DBGCKW010000037.1"/>
</dbReference>
<evidence type="ECO:0000313" key="2">
    <source>
        <dbReference type="EMBL" id="RHC46873.1"/>
    </source>
</evidence>
<evidence type="ECO:0000259" key="1">
    <source>
        <dbReference type="Pfam" id="PF22556"/>
    </source>
</evidence>
<name>A0A414AG72_9FIRM</name>
<comment type="caution">
    <text evidence="2">The sequence shown here is derived from an EMBL/GenBank/DDBJ whole genome shotgun (WGS) entry which is preliminary data.</text>
</comment>
<dbReference type="EMBL" id="QSHZ01000059">
    <property type="protein sequence ID" value="RHC46873.1"/>
    <property type="molecule type" value="Genomic_DNA"/>
</dbReference>
<feature type="domain" description="Phage DNA Adenine Methylase-like" evidence="1">
    <location>
        <begin position="13"/>
        <end position="66"/>
    </location>
</feature>
<reference evidence="2 3" key="1">
    <citation type="submission" date="2018-08" db="EMBL/GenBank/DDBJ databases">
        <title>A genome reference for cultivated species of the human gut microbiota.</title>
        <authorList>
            <person name="Zou Y."/>
            <person name="Xue W."/>
            <person name="Luo G."/>
        </authorList>
    </citation>
    <scope>NUCLEOTIDE SEQUENCE [LARGE SCALE GENOMIC DNA]</scope>
    <source>
        <strain evidence="2 3">AM35-14</strain>
    </source>
</reference>
<dbReference type="AlphaFoldDB" id="A0A414AG72"/>
<protein>
    <recommendedName>
        <fullName evidence="1">Phage DNA Adenine Methylase-like domain-containing protein</fullName>
    </recommendedName>
</protein>
<gene>
    <name evidence="2" type="ORF">DW839_30560</name>
</gene>
<proteinExistence type="predicted"/>
<sequence>MRMLNRNEQFYDNLALYATALQMIDVFLLLGEASNNDIMEALQQQNKEYMEKIIDQNNRILRILSEKDMSTE</sequence>